<evidence type="ECO:0000259" key="4">
    <source>
        <dbReference type="PROSITE" id="PS50949"/>
    </source>
</evidence>
<gene>
    <name evidence="5" type="ORF">ITP53_00655</name>
</gene>
<reference evidence="5" key="1">
    <citation type="submission" date="2020-11" db="EMBL/GenBank/DDBJ databases">
        <title>Whole-genome analyses of Nonomuraea sp. K274.</title>
        <authorList>
            <person name="Veyisoglu A."/>
        </authorList>
    </citation>
    <scope>NUCLEOTIDE SEQUENCE</scope>
    <source>
        <strain evidence="5">K274</strain>
    </source>
</reference>
<dbReference type="PROSITE" id="PS50949">
    <property type="entry name" value="HTH_GNTR"/>
    <property type="match status" value="1"/>
</dbReference>
<dbReference type="SMART" id="SM00895">
    <property type="entry name" value="FCD"/>
    <property type="match status" value="1"/>
</dbReference>
<keyword evidence="3" id="KW-0804">Transcription</keyword>
<evidence type="ECO:0000313" key="6">
    <source>
        <dbReference type="Proteomes" id="UP000605361"/>
    </source>
</evidence>
<dbReference type="InterPro" id="IPR000524">
    <property type="entry name" value="Tscrpt_reg_HTH_GntR"/>
</dbReference>
<feature type="domain" description="HTH gntR-type" evidence="4">
    <location>
        <begin position="9"/>
        <end position="76"/>
    </location>
</feature>
<organism evidence="5 6">
    <name type="scientific">Nonomuraea cypriaca</name>
    <dbReference type="NCBI Taxonomy" id="1187855"/>
    <lineage>
        <taxon>Bacteria</taxon>
        <taxon>Bacillati</taxon>
        <taxon>Actinomycetota</taxon>
        <taxon>Actinomycetes</taxon>
        <taxon>Streptosporangiales</taxon>
        <taxon>Streptosporangiaceae</taxon>
        <taxon>Nonomuraea</taxon>
    </lineage>
</organism>
<dbReference type="InterPro" id="IPR011711">
    <property type="entry name" value="GntR_C"/>
</dbReference>
<proteinExistence type="predicted"/>
<dbReference type="EMBL" id="JADOGI010000001">
    <property type="protein sequence ID" value="MBF8184280.1"/>
    <property type="molecule type" value="Genomic_DNA"/>
</dbReference>
<evidence type="ECO:0000256" key="1">
    <source>
        <dbReference type="ARBA" id="ARBA00023015"/>
    </source>
</evidence>
<dbReference type="SMART" id="SM00345">
    <property type="entry name" value="HTH_GNTR"/>
    <property type="match status" value="1"/>
</dbReference>
<evidence type="ECO:0000256" key="2">
    <source>
        <dbReference type="ARBA" id="ARBA00023125"/>
    </source>
</evidence>
<dbReference type="SUPFAM" id="SSF48008">
    <property type="entry name" value="GntR ligand-binding domain-like"/>
    <property type="match status" value="1"/>
</dbReference>
<evidence type="ECO:0000313" key="5">
    <source>
        <dbReference type="EMBL" id="MBF8184280.1"/>
    </source>
</evidence>
<dbReference type="InterPro" id="IPR008920">
    <property type="entry name" value="TF_FadR/GntR_C"/>
</dbReference>
<accession>A0A931EVL2</accession>
<keyword evidence="1" id="KW-0805">Transcription regulation</keyword>
<name>A0A931EVL2_9ACTN</name>
<keyword evidence="6" id="KW-1185">Reference proteome</keyword>
<dbReference type="GO" id="GO:0003700">
    <property type="term" value="F:DNA-binding transcription factor activity"/>
    <property type="evidence" value="ECO:0007669"/>
    <property type="project" value="InterPro"/>
</dbReference>
<keyword evidence="2" id="KW-0238">DNA-binding</keyword>
<comment type="caution">
    <text evidence="5">The sequence shown here is derived from an EMBL/GenBank/DDBJ whole genome shotgun (WGS) entry which is preliminary data.</text>
</comment>
<dbReference type="AlphaFoldDB" id="A0A931EVL2"/>
<dbReference type="PANTHER" id="PTHR43537:SF24">
    <property type="entry name" value="GLUCONATE OPERON TRANSCRIPTIONAL REPRESSOR"/>
    <property type="match status" value="1"/>
</dbReference>
<dbReference type="InterPro" id="IPR036390">
    <property type="entry name" value="WH_DNA-bd_sf"/>
</dbReference>
<dbReference type="SUPFAM" id="SSF46785">
    <property type="entry name" value="Winged helix' DNA-binding domain"/>
    <property type="match status" value="1"/>
</dbReference>
<dbReference type="Pfam" id="PF07729">
    <property type="entry name" value="FCD"/>
    <property type="match status" value="1"/>
</dbReference>
<evidence type="ECO:0000256" key="3">
    <source>
        <dbReference type="ARBA" id="ARBA00023163"/>
    </source>
</evidence>
<dbReference type="GO" id="GO:0003677">
    <property type="term" value="F:DNA binding"/>
    <property type="evidence" value="ECO:0007669"/>
    <property type="project" value="UniProtKB-KW"/>
</dbReference>
<dbReference type="Gene3D" id="1.20.120.530">
    <property type="entry name" value="GntR ligand-binding domain-like"/>
    <property type="match status" value="1"/>
</dbReference>
<dbReference type="InterPro" id="IPR036388">
    <property type="entry name" value="WH-like_DNA-bd_sf"/>
</dbReference>
<protein>
    <submittedName>
        <fullName evidence="5">GntR family transcriptional regulator</fullName>
    </submittedName>
</protein>
<sequence length="221" mass="24639">MTGSQERYSTKSEFAYICLRDKIVSHEFAPGETLNQAVIARDLGISTTPLREALRRLKSEGLVELDAHRDARVTMLSAEEARDLVEIRLGLDPLAASLAAERRSKEDIIEMRAAAELGALPDRPSVADLAAHRRFHRAIYHASHNEILISTLDALWDKADRYRLVGLQDRPDRPERDDTVDEHRQLLDFVIAGDGDAAAEVMVRHIRGSLGARATSRLARG</sequence>
<dbReference type="Gene3D" id="1.10.10.10">
    <property type="entry name" value="Winged helix-like DNA-binding domain superfamily/Winged helix DNA-binding domain"/>
    <property type="match status" value="1"/>
</dbReference>
<dbReference type="Pfam" id="PF00392">
    <property type="entry name" value="GntR"/>
    <property type="match status" value="1"/>
</dbReference>
<dbReference type="RefSeq" id="WP_195893266.1">
    <property type="nucleotide sequence ID" value="NZ_JADOGI010000001.1"/>
</dbReference>
<dbReference type="Proteomes" id="UP000605361">
    <property type="component" value="Unassembled WGS sequence"/>
</dbReference>
<dbReference type="PANTHER" id="PTHR43537">
    <property type="entry name" value="TRANSCRIPTIONAL REGULATOR, GNTR FAMILY"/>
    <property type="match status" value="1"/>
</dbReference>